<evidence type="ECO:0000256" key="2">
    <source>
        <dbReference type="ARBA" id="ARBA00022553"/>
    </source>
</evidence>
<keyword evidence="2" id="KW-0597">Phosphoprotein</keyword>
<dbReference type="Pfam" id="PF06663">
    <property type="entry name" value="CNK2_3_dom"/>
    <property type="match status" value="1"/>
</dbReference>
<evidence type="ECO:0000313" key="7">
    <source>
        <dbReference type="EMBL" id="KPP79540.1"/>
    </source>
</evidence>
<dbReference type="PANTHER" id="PTHR12844">
    <property type="entry name" value="CONNECTOR ENCHANCER OF KINASE SUPPRESSOR OF RAS"/>
    <property type="match status" value="1"/>
</dbReference>
<dbReference type="InterPro" id="IPR013761">
    <property type="entry name" value="SAM/pointed_sf"/>
</dbReference>
<evidence type="ECO:0000313" key="8">
    <source>
        <dbReference type="Proteomes" id="UP000034805"/>
    </source>
</evidence>
<dbReference type="PROSITE" id="PS50105">
    <property type="entry name" value="SAM_DOMAIN"/>
    <property type="match status" value="1"/>
</dbReference>
<keyword evidence="7" id="KW-0808">Transferase</keyword>
<feature type="region of interest" description="Disordered" evidence="3">
    <location>
        <begin position="538"/>
        <end position="562"/>
    </location>
</feature>
<dbReference type="PROSITE" id="PS51290">
    <property type="entry name" value="CRIC"/>
    <property type="match status" value="1"/>
</dbReference>
<evidence type="ECO:0000256" key="1">
    <source>
        <dbReference type="ARBA" id="ARBA00009498"/>
    </source>
</evidence>
<dbReference type="Pfam" id="PF00536">
    <property type="entry name" value="SAM_1"/>
    <property type="match status" value="1"/>
</dbReference>
<dbReference type="GO" id="GO:0016301">
    <property type="term" value="F:kinase activity"/>
    <property type="evidence" value="ECO:0007669"/>
    <property type="project" value="UniProtKB-KW"/>
</dbReference>
<name>A0A0P7UZE0_SCLFO</name>
<evidence type="ECO:0000259" key="4">
    <source>
        <dbReference type="PROSITE" id="PS50105"/>
    </source>
</evidence>
<dbReference type="CDD" id="cd06748">
    <property type="entry name" value="PDZ_CNK1_2_3-like"/>
    <property type="match status" value="1"/>
</dbReference>
<accession>A0A0P7UZE0</accession>
<dbReference type="GO" id="GO:0016020">
    <property type="term" value="C:membrane"/>
    <property type="evidence" value="ECO:0007669"/>
    <property type="project" value="InterPro"/>
</dbReference>
<reference evidence="7 8" key="1">
    <citation type="submission" date="2015-08" db="EMBL/GenBank/DDBJ databases">
        <title>The genome of the Asian arowana (Scleropages formosus).</title>
        <authorList>
            <person name="Tan M.H."/>
            <person name="Gan H.M."/>
            <person name="Croft L.J."/>
            <person name="Austin C.M."/>
        </authorList>
    </citation>
    <scope>NUCLEOTIDE SEQUENCE [LARGE SCALE GENOMIC DNA]</scope>
    <source>
        <strain evidence="7">Aro1</strain>
    </source>
</reference>
<dbReference type="GO" id="GO:0005737">
    <property type="term" value="C:cytoplasm"/>
    <property type="evidence" value="ECO:0007669"/>
    <property type="project" value="InterPro"/>
</dbReference>
<dbReference type="InterPro" id="IPR010599">
    <property type="entry name" value="CNK2/3_dom"/>
</dbReference>
<dbReference type="InterPro" id="IPR036034">
    <property type="entry name" value="PDZ_sf"/>
</dbReference>
<comment type="similarity">
    <text evidence="1">Belongs to the CNKSR family.</text>
</comment>
<dbReference type="Gene3D" id="1.10.150.50">
    <property type="entry name" value="Transcription Factor, Ets-1"/>
    <property type="match status" value="1"/>
</dbReference>
<dbReference type="PROSITE" id="PS50106">
    <property type="entry name" value="PDZ"/>
    <property type="match status" value="1"/>
</dbReference>
<feature type="domain" description="SAM" evidence="4">
    <location>
        <begin position="45"/>
        <end position="105"/>
    </location>
</feature>
<evidence type="ECO:0000256" key="3">
    <source>
        <dbReference type="SAM" id="MobiDB-lite"/>
    </source>
</evidence>
<dbReference type="Pfam" id="PF10534">
    <property type="entry name" value="CRIC_ras_sig"/>
    <property type="match status" value="1"/>
</dbReference>
<dbReference type="InterPro" id="IPR049628">
    <property type="entry name" value="CNK1-3_SAM"/>
</dbReference>
<gene>
    <name evidence="7" type="ORF">Z043_100873</name>
</gene>
<dbReference type="InterPro" id="IPR051566">
    <property type="entry name" value="CNKSR"/>
</dbReference>
<dbReference type="PANTHER" id="PTHR12844:SF17">
    <property type="entry name" value="CONNECTOR ENHANCER OF KINASE SUPPRESSOR OF RAS 3"/>
    <property type="match status" value="1"/>
</dbReference>
<dbReference type="GO" id="GO:0009966">
    <property type="term" value="P:regulation of signal transduction"/>
    <property type="evidence" value="ECO:0007669"/>
    <property type="project" value="InterPro"/>
</dbReference>
<feature type="compositionally biased region" description="Basic and acidic residues" evidence="3">
    <location>
        <begin position="412"/>
        <end position="426"/>
    </location>
</feature>
<dbReference type="InterPro" id="IPR001478">
    <property type="entry name" value="PDZ"/>
</dbReference>
<organism evidence="7 8">
    <name type="scientific">Scleropages formosus</name>
    <name type="common">Asian bonytongue</name>
    <name type="synonym">Osteoglossum formosum</name>
    <dbReference type="NCBI Taxonomy" id="113540"/>
    <lineage>
        <taxon>Eukaryota</taxon>
        <taxon>Metazoa</taxon>
        <taxon>Chordata</taxon>
        <taxon>Craniata</taxon>
        <taxon>Vertebrata</taxon>
        <taxon>Euteleostomi</taxon>
        <taxon>Actinopterygii</taxon>
        <taxon>Neopterygii</taxon>
        <taxon>Teleostei</taxon>
        <taxon>Osteoglossocephala</taxon>
        <taxon>Osteoglossomorpha</taxon>
        <taxon>Osteoglossiformes</taxon>
        <taxon>Osteoglossidae</taxon>
        <taxon>Scleropages</taxon>
    </lineage>
</organism>
<feature type="region of interest" description="Disordered" evidence="3">
    <location>
        <begin position="442"/>
        <end position="461"/>
    </location>
</feature>
<dbReference type="SMART" id="SM00228">
    <property type="entry name" value="PDZ"/>
    <property type="match status" value="1"/>
</dbReference>
<keyword evidence="7" id="KW-0418">Kinase</keyword>
<feature type="domain" description="PDZ" evidence="5">
    <location>
        <begin position="244"/>
        <end position="326"/>
    </location>
</feature>
<dbReference type="EMBL" id="JARO02000183">
    <property type="protein sequence ID" value="KPP79540.1"/>
    <property type="molecule type" value="Genomic_DNA"/>
</dbReference>
<dbReference type="SMART" id="SM00454">
    <property type="entry name" value="SAM"/>
    <property type="match status" value="1"/>
</dbReference>
<evidence type="ECO:0000259" key="6">
    <source>
        <dbReference type="PROSITE" id="PS51290"/>
    </source>
</evidence>
<feature type="domain" description="CRIC" evidence="6">
    <location>
        <begin position="113"/>
        <end position="207"/>
    </location>
</feature>
<protein>
    <submittedName>
        <fullName evidence="7">Connector enhancer of kinase suppressor of ras 3-like</fullName>
    </submittedName>
</protein>
<feature type="region of interest" description="Disordered" evidence="3">
    <location>
        <begin position="128"/>
        <end position="148"/>
    </location>
</feature>
<feature type="region of interest" description="Disordered" evidence="3">
    <location>
        <begin position="376"/>
        <end position="426"/>
    </location>
</feature>
<dbReference type="InterPro" id="IPR017874">
    <property type="entry name" value="CRIC_domain"/>
</dbReference>
<dbReference type="AlphaFoldDB" id="A0A0P7UZE0"/>
<comment type="caution">
    <text evidence="7">The sequence shown here is derived from an EMBL/GenBank/DDBJ whole genome shotgun (WGS) entry which is preliminary data.</text>
</comment>
<sequence>MGGRSFVPSGAACPRDMEPITKWSPSSVCFTPPSSILLSLEAFHVLEIAHGLDDSLQQYVQNFEREKINGEQLLKISHQDLEELGVTRIGHQELILEAVDLLCALNYGVETDTLRNLVAQMRAASNNLHNHASEHRKSPAYDGGTTRKPPNEFLTSMVELIGAAKSLLAWLDRTPLAGISDFSATKNKIIQLCLDLTTTVQQDCTVYEMEEKILKVSKVLNAICDQTVRTTSDPLMSQAISLEEVQLSNIRPGEGLGMYIKSTYDGLHIITGTTENSPADRTGKIHAGDEVIQVNQQTVVGWQLKNLVAKLREDPAGVVLVVKKRPTSSSGFAPAPLKNMRWKPPLVQSISSPPKTQCPSIADSVKKEKPAILDLYIPPPPAVPYTPREGRTSVYTGESDKPKGSESPNSCLDKEGRRRFPEADYESRLPSYPVEVNVLQERRRERTSSHGKPRPLSMPVDTCVGTSDPYPRPWVQGGKGGAIMHRYLSNEKIPTISGESPPFHLPNRPAGDRPLFRRVDHIRSSHYLVNADLHNSSTMPYQEDLPKKPAVSAAPKSPPPETSLLGSWIARLKLLTH</sequence>
<dbReference type="Gene3D" id="2.30.42.10">
    <property type="match status" value="1"/>
</dbReference>
<dbReference type="FunFam" id="2.30.42.10:FF:000060">
    <property type="entry name" value="Connector enhancer of kinase suppressor of Ras 2"/>
    <property type="match status" value="1"/>
</dbReference>
<dbReference type="Pfam" id="PF00595">
    <property type="entry name" value="PDZ"/>
    <property type="match status" value="1"/>
</dbReference>
<proteinExistence type="inferred from homology"/>
<dbReference type="SUPFAM" id="SSF50156">
    <property type="entry name" value="PDZ domain-like"/>
    <property type="match status" value="1"/>
</dbReference>
<dbReference type="InterPro" id="IPR001660">
    <property type="entry name" value="SAM"/>
</dbReference>
<dbReference type="CDD" id="cd09511">
    <property type="entry name" value="SAM_CNK1_2_3-suppressor"/>
    <property type="match status" value="1"/>
</dbReference>
<dbReference type="SUPFAM" id="SSF47769">
    <property type="entry name" value="SAM/Pointed domain"/>
    <property type="match status" value="1"/>
</dbReference>
<dbReference type="Proteomes" id="UP000034805">
    <property type="component" value="Unassembled WGS sequence"/>
</dbReference>
<evidence type="ECO:0000259" key="5">
    <source>
        <dbReference type="PROSITE" id="PS50106"/>
    </source>
</evidence>
<dbReference type="STRING" id="113540.ENSSFOP00015002362"/>